<reference evidence="1 2" key="1">
    <citation type="submission" date="2023-07" db="EMBL/GenBank/DDBJ databases">
        <title>Functional and genomic diversity of the sorghum phyllosphere microbiome.</title>
        <authorList>
            <person name="Shade A."/>
        </authorList>
    </citation>
    <scope>NUCLEOTIDE SEQUENCE [LARGE SCALE GENOMIC DNA]</scope>
    <source>
        <strain evidence="1 2">SORGH_AS_0892</strain>
    </source>
</reference>
<organism evidence="1 2">
    <name type="scientific">Sphingobacterium zeae</name>
    <dbReference type="NCBI Taxonomy" id="1776859"/>
    <lineage>
        <taxon>Bacteria</taxon>
        <taxon>Pseudomonadati</taxon>
        <taxon>Bacteroidota</taxon>
        <taxon>Sphingobacteriia</taxon>
        <taxon>Sphingobacteriales</taxon>
        <taxon>Sphingobacteriaceae</taxon>
        <taxon>Sphingobacterium</taxon>
    </lineage>
</organism>
<evidence type="ECO:0000313" key="2">
    <source>
        <dbReference type="Proteomes" id="UP001244640"/>
    </source>
</evidence>
<sequence>MGKNYYSTNFSFSMLLTIMLEISCVGTGEKIAHPPITESNPTTVSVGNALSVKEKMIKHFPIQPLYYIYIDHEQCFFEILVNDIPAFQYFQDGGIMSPITLNNYIAKSGKQKITYRLYPQTEREHGEGFQQLTPFTRFNLTLFSRDNRDTVAGFDHQVQLIDHANLKKEDGKTFIGAGLPYYEYTVTFDASVPYEVPALANATDLSKLSKDVLEEKTLEAYNYFRDLIANKNKDVYSALVFNSDVRQIVSLYQDENDVREGGNEDMFYFDNPTFKVEPIKDFTLKLYGDGKLVCLEHSSLDLRLRGGSAIWGKYKGDTGGTFARFLRLYLYIPKGKDSFEIW</sequence>
<evidence type="ECO:0000313" key="1">
    <source>
        <dbReference type="EMBL" id="MDQ1151121.1"/>
    </source>
</evidence>
<gene>
    <name evidence="1" type="ORF">QE382_003105</name>
</gene>
<protein>
    <submittedName>
        <fullName evidence="1">Uncharacterized protein</fullName>
    </submittedName>
</protein>
<dbReference type="RefSeq" id="WP_307186648.1">
    <property type="nucleotide sequence ID" value="NZ_JAUTBA010000001.1"/>
</dbReference>
<accession>A0ABU0U930</accession>
<proteinExistence type="predicted"/>
<dbReference type="EMBL" id="JAUTBA010000001">
    <property type="protein sequence ID" value="MDQ1151121.1"/>
    <property type="molecule type" value="Genomic_DNA"/>
</dbReference>
<keyword evidence="2" id="KW-1185">Reference proteome</keyword>
<dbReference type="Proteomes" id="UP001244640">
    <property type="component" value="Unassembled WGS sequence"/>
</dbReference>
<name>A0ABU0U930_9SPHI</name>
<comment type="caution">
    <text evidence="1">The sequence shown here is derived from an EMBL/GenBank/DDBJ whole genome shotgun (WGS) entry which is preliminary data.</text>
</comment>